<dbReference type="InterPro" id="IPR036864">
    <property type="entry name" value="Zn2-C6_fun-type_DNA-bd_sf"/>
</dbReference>
<keyword evidence="13" id="KW-1185">Reference proteome</keyword>
<feature type="region of interest" description="Disordered" evidence="8">
    <location>
        <begin position="84"/>
        <end position="112"/>
    </location>
</feature>
<dbReference type="SMART" id="SM00066">
    <property type="entry name" value="GAL4"/>
    <property type="match status" value="1"/>
</dbReference>
<sequence length="1202" mass="134740">MQTQATMAPLPPPQTSPAAPQSSRALSGKRPLSTTNADADEENRRKDPKISRACDTCKRKKIRCDGILPCSNCAKRKLNCAYDAKYGRGRPPTPPPSTSVNERQERSRSDYSNDLSIWKQQAPVSHDMSTSQVHSRASPEIEIEGQYFDPTSGLNFLHRAWKKLLTQKDESTSYDSSDTERNQLLTSAGDRPFHVDNSASDAFIPDGSTARKLHEFYFETCVVTYRMFHRQTVEGWMELFLKDRQLQRPMAQSLGNSRTAILLTIMAIATLRFEKVHGEMSTEDESLVLQRSDHLFCAGMRLTEMEMGFPRLESAQARLIQVLYLLQTARMNKGWYTFGNAFHITLSLGMHRRRGQKRDFPFTSKRQNYITSECYKRTFWAAYIIDKYLSVVFGRPRLYQDDDIDQNFPDNVNDEDMTPHGPSIPDDPADCYIDALIFHAKIARIIGKVSREVYSVSDLSNEDRLAAAHRSSLELHEWHASLPSHLGTVKPSTLIPSFRRQAIALQLAYSHALIHTNRPFLLTEGGSENVTECISATKASLELVNRMAGDNTLLHSFWWTHYVIFCALAVVYVWEIQGTTRPTDEIDNQSLGKIFDLAEKCHGHLKRASTGLSQNQRYTIILDELRSEARRCRILRGNPPHPQQSGRPGGETNANTEIGFPSLQDPDMFGSTVGVQEELMPNMLDSFLFSDWQTLDSSTPTSSTMADKDAAVVHLEHQSCQGISADDAEFLSNFSDEAKKKVRRKIDVRLVPMLALLYLVAYIDKTNIGNAKIEGLLPSLHMDGVQYNIALSIFFIPYVLAEVPSNIILNRFKKPSQYLGFLIFCWGVIMLCTGFVQNFAGLVVIRFLLGLFEAGFLPGAVLVISKWYLPNETQTRIAILYTSAASGGAFSGLLAFGLAKMDGIGSYEGWRWIFIIEGLATISMAVACYFLLLDSPSLSPSWLTSDEIRYLEVRQLASNNHSGHHKGFDKQIIFSVLLDWKVYLLILATWSNAVPNYALKFSMPEIIKSMGYKSANAQLLTIPPYAVGAASAYGFSVFADRFSWRMPFILAPQCSLIVAFGILFSKAADIENNIALCYFGICLACFGMYPILPGVNAWNVCNIPNPHKRAVAIGYLICVGNVGGIIGSYIYRAEEKPRYPTGYGTSLAFAAAGIMACLSLEFCLWSANKKKALMTVSEIEGKYTEDQLQKMEEMSPMFKYSL</sequence>
<feature type="region of interest" description="Disordered" evidence="8">
    <location>
        <begin position="635"/>
        <end position="664"/>
    </location>
</feature>
<dbReference type="Pfam" id="PF07690">
    <property type="entry name" value="MFS_1"/>
    <property type="match status" value="1"/>
</dbReference>
<keyword evidence="5" id="KW-0238">DNA-binding</keyword>
<dbReference type="FunFam" id="1.20.1250.20:FF:000364">
    <property type="entry name" value="MFS general substrate transporter"/>
    <property type="match status" value="1"/>
</dbReference>
<keyword evidence="4" id="KW-0805">Transcription regulation</keyword>
<dbReference type="STRING" id="60175.A0A1V6XRA7"/>
<dbReference type="GO" id="GO:0006351">
    <property type="term" value="P:DNA-templated transcription"/>
    <property type="evidence" value="ECO:0007669"/>
    <property type="project" value="InterPro"/>
</dbReference>
<keyword evidence="7" id="KW-0539">Nucleus</keyword>
<keyword evidence="9" id="KW-1133">Transmembrane helix</keyword>
<organism evidence="12 13">
    <name type="scientific">Penicillium nalgiovense</name>
    <dbReference type="NCBI Taxonomy" id="60175"/>
    <lineage>
        <taxon>Eukaryota</taxon>
        <taxon>Fungi</taxon>
        <taxon>Dikarya</taxon>
        <taxon>Ascomycota</taxon>
        <taxon>Pezizomycotina</taxon>
        <taxon>Eurotiomycetes</taxon>
        <taxon>Eurotiomycetidae</taxon>
        <taxon>Eurotiales</taxon>
        <taxon>Aspergillaceae</taxon>
        <taxon>Penicillium</taxon>
    </lineage>
</organism>
<feature type="transmembrane region" description="Helical" evidence="9">
    <location>
        <begin position="1075"/>
        <end position="1092"/>
    </location>
</feature>
<keyword evidence="6" id="KW-0804">Transcription</keyword>
<feature type="transmembrane region" description="Helical" evidence="9">
    <location>
        <begin position="1044"/>
        <end position="1063"/>
    </location>
</feature>
<feature type="transmembrane region" description="Helical" evidence="9">
    <location>
        <begin position="910"/>
        <end position="932"/>
    </location>
</feature>
<evidence type="ECO:0000259" key="10">
    <source>
        <dbReference type="PROSITE" id="PS50048"/>
    </source>
</evidence>
<feature type="transmembrane region" description="Helical" evidence="9">
    <location>
        <begin position="877"/>
        <end position="898"/>
    </location>
</feature>
<reference evidence="13" key="1">
    <citation type="journal article" date="2017" name="Nat. Microbiol.">
        <title>Global analysis of biosynthetic gene clusters reveals vast potential of secondary metabolite production in Penicillium species.</title>
        <authorList>
            <person name="Nielsen J.C."/>
            <person name="Grijseels S."/>
            <person name="Prigent S."/>
            <person name="Ji B."/>
            <person name="Dainat J."/>
            <person name="Nielsen K.F."/>
            <person name="Frisvad J.C."/>
            <person name="Workman M."/>
            <person name="Nielsen J."/>
        </authorList>
    </citation>
    <scope>NUCLEOTIDE SEQUENCE [LARGE SCALE GENOMIC DNA]</scope>
    <source>
        <strain evidence="13">IBT 13039</strain>
    </source>
</reference>
<evidence type="ECO:0000313" key="13">
    <source>
        <dbReference type="Proteomes" id="UP000191691"/>
    </source>
</evidence>
<dbReference type="PANTHER" id="PTHR47540">
    <property type="entry name" value="THIAMINE REPRESSIBLE GENES REGULATORY PROTEIN THI5"/>
    <property type="match status" value="1"/>
</dbReference>
<evidence type="ECO:0000256" key="2">
    <source>
        <dbReference type="ARBA" id="ARBA00004141"/>
    </source>
</evidence>
<evidence type="ECO:0000256" key="1">
    <source>
        <dbReference type="ARBA" id="ARBA00004123"/>
    </source>
</evidence>
<dbReference type="Gene3D" id="4.10.240.10">
    <property type="entry name" value="Zn(2)-C6 fungal-type DNA-binding domain"/>
    <property type="match status" value="1"/>
</dbReference>
<dbReference type="SUPFAM" id="SSF103473">
    <property type="entry name" value="MFS general substrate transporter"/>
    <property type="match status" value="1"/>
</dbReference>
<dbReference type="Gene3D" id="1.20.1250.20">
    <property type="entry name" value="MFS general substrate transporter like domains"/>
    <property type="match status" value="2"/>
</dbReference>
<feature type="transmembrane region" description="Helical" evidence="9">
    <location>
        <begin position="1143"/>
        <end position="1167"/>
    </location>
</feature>
<dbReference type="GO" id="GO:0045944">
    <property type="term" value="P:positive regulation of transcription by RNA polymerase II"/>
    <property type="evidence" value="ECO:0007669"/>
    <property type="project" value="TreeGrafter"/>
</dbReference>
<dbReference type="Pfam" id="PF00172">
    <property type="entry name" value="Zn_clus"/>
    <property type="match status" value="1"/>
</dbReference>
<evidence type="ECO:0000256" key="3">
    <source>
        <dbReference type="ARBA" id="ARBA00022723"/>
    </source>
</evidence>
<dbReference type="EMBL" id="MOOB01000059">
    <property type="protein sequence ID" value="OQE77672.1"/>
    <property type="molecule type" value="Genomic_DNA"/>
</dbReference>
<dbReference type="SUPFAM" id="SSF57701">
    <property type="entry name" value="Zn2/Cys6 DNA-binding domain"/>
    <property type="match status" value="1"/>
</dbReference>
<name>A0A1V6XRA7_PENNA</name>
<dbReference type="InterPro" id="IPR020846">
    <property type="entry name" value="MFS_dom"/>
</dbReference>
<comment type="subcellular location">
    <subcellularLocation>
        <location evidence="2">Membrane</location>
        <topology evidence="2">Multi-pass membrane protein</topology>
    </subcellularLocation>
    <subcellularLocation>
        <location evidence="1">Nucleus</location>
    </subcellularLocation>
</comment>
<dbReference type="SMART" id="SM00906">
    <property type="entry name" value="Fungal_trans"/>
    <property type="match status" value="1"/>
</dbReference>
<dbReference type="GO" id="GO:0008270">
    <property type="term" value="F:zinc ion binding"/>
    <property type="evidence" value="ECO:0007669"/>
    <property type="project" value="InterPro"/>
</dbReference>
<dbReference type="GO" id="GO:0005634">
    <property type="term" value="C:nucleus"/>
    <property type="evidence" value="ECO:0007669"/>
    <property type="project" value="UniProtKB-SubCell"/>
</dbReference>
<dbReference type="PROSITE" id="PS50850">
    <property type="entry name" value="MFS"/>
    <property type="match status" value="1"/>
</dbReference>
<feature type="region of interest" description="Disordered" evidence="8">
    <location>
        <begin position="1"/>
        <end position="49"/>
    </location>
</feature>
<protein>
    <recommendedName>
        <fullName evidence="14">Zn(2)-C6 fungal-type domain-containing protein</fullName>
    </recommendedName>
</protein>
<evidence type="ECO:0000313" key="12">
    <source>
        <dbReference type="EMBL" id="OQE77672.1"/>
    </source>
</evidence>
<feature type="compositionally biased region" description="Basic and acidic residues" evidence="8">
    <location>
        <begin position="102"/>
        <end position="111"/>
    </location>
</feature>
<feature type="transmembrane region" description="Helical" evidence="9">
    <location>
        <begin position="972"/>
        <end position="993"/>
    </location>
</feature>
<dbReference type="InterPro" id="IPR036259">
    <property type="entry name" value="MFS_trans_sf"/>
</dbReference>
<dbReference type="CDD" id="cd12148">
    <property type="entry name" value="fungal_TF_MHR"/>
    <property type="match status" value="1"/>
</dbReference>
<dbReference type="PROSITE" id="PS50048">
    <property type="entry name" value="ZN2_CY6_FUNGAL_2"/>
    <property type="match status" value="1"/>
</dbReference>
<feature type="transmembrane region" description="Helical" evidence="9">
    <location>
        <begin position="1112"/>
        <end position="1131"/>
    </location>
</feature>
<feature type="transmembrane region" description="Helical" evidence="9">
    <location>
        <begin position="843"/>
        <end position="865"/>
    </location>
</feature>
<dbReference type="CDD" id="cd00067">
    <property type="entry name" value="GAL4"/>
    <property type="match status" value="1"/>
</dbReference>
<proteinExistence type="predicted"/>
<dbReference type="InterPro" id="IPR051711">
    <property type="entry name" value="Stress_Response_Reg"/>
</dbReference>
<accession>A0A1V6XRA7</accession>
<dbReference type="OMA" id="EARRCRI"/>
<keyword evidence="9" id="KW-0472">Membrane</keyword>
<evidence type="ECO:0000256" key="5">
    <source>
        <dbReference type="ARBA" id="ARBA00023125"/>
    </source>
</evidence>
<dbReference type="GO" id="GO:0000981">
    <property type="term" value="F:DNA-binding transcription factor activity, RNA polymerase II-specific"/>
    <property type="evidence" value="ECO:0007669"/>
    <property type="project" value="InterPro"/>
</dbReference>
<keyword evidence="9" id="KW-0812">Transmembrane</keyword>
<feature type="transmembrane region" description="Helical" evidence="9">
    <location>
        <begin position="556"/>
        <end position="574"/>
    </location>
</feature>
<dbReference type="PROSITE" id="PS00463">
    <property type="entry name" value="ZN2_CY6_FUNGAL_1"/>
    <property type="match status" value="1"/>
</dbReference>
<dbReference type="InterPro" id="IPR011701">
    <property type="entry name" value="MFS"/>
</dbReference>
<feature type="domain" description="Zn(2)-C6 fungal-type" evidence="10">
    <location>
        <begin position="53"/>
        <end position="82"/>
    </location>
</feature>
<feature type="transmembrane region" description="Helical" evidence="9">
    <location>
        <begin position="787"/>
        <end position="809"/>
    </location>
</feature>
<dbReference type="PANTHER" id="PTHR47540:SF2">
    <property type="entry name" value="ZN(II)2CYS6 TRANSCRIPTION FACTOR (EUROFUNG)"/>
    <property type="match status" value="1"/>
</dbReference>
<dbReference type="GO" id="GO:0043565">
    <property type="term" value="F:sequence-specific DNA binding"/>
    <property type="evidence" value="ECO:0007669"/>
    <property type="project" value="TreeGrafter"/>
</dbReference>
<dbReference type="GO" id="GO:0022857">
    <property type="term" value="F:transmembrane transporter activity"/>
    <property type="evidence" value="ECO:0007669"/>
    <property type="project" value="InterPro"/>
</dbReference>
<dbReference type="Proteomes" id="UP000191691">
    <property type="component" value="Unassembled WGS sequence"/>
</dbReference>
<evidence type="ECO:0000259" key="11">
    <source>
        <dbReference type="PROSITE" id="PS50850"/>
    </source>
</evidence>
<dbReference type="AlphaFoldDB" id="A0A1V6XRA7"/>
<dbReference type="Pfam" id="PF04082">
    <property type="entry name" value="Fungal_trans"/>
    <property type="match status" value="1"/>
</dbReference>
<feature type="domain" description="Major facilitator superfamily (MFS) profile" evidence="11">
    <location>
        <begin position="750"/>
        <end position="1171"/>
    </location>
</feature>
<feature type="transmembrane region" description="Helical" evidence="9">
    <location>
        <begin position="746"/>
        <end position="763"/>
    </location>
</feature>
<evidence type="ECO:0008006" key="14">
    <source>
        <dbReference type="Google" id="ProtNLM"/>
    </source>
</evidence>
<evidence type="ECO:0000256" key="7">
    <source>
        <dbReference type="ARBA" id="ARBA00023242"/>
    </source>
</evidence>
<evidence type="ECO:0000256" key="9">
    <source>
        <dbReference type="SAM" id="Phobius"/>
    </source>
</evidence>
<dbReference type="InterPro" id="IPR007219">
    <property type="entry name" value="XnlR_reg_dom"/>
</dbReference>
<evidence type="ECO:0000256" key="6">
    <source>
        <dbReference type="ARBA" id="ARBA00023163"/>
    </source>
</evidence>
<comment type="caution">
    <text evidence="12">The sequence shown here is derived from an EMBL/GenBank/DDBJ whole genome shotgun (WGS) entry which is preliminary data.</text>
</comment>
<evidence type="ECO:0000256" key="8">
    <source>
        <dbReference type="SAM" id="MobiDB-lite"/>
    </source>
</evidence>
<keyword evidence="3" id="KW-0479">Metal-binding</keyword>
<feature type="transmembrane region" description="Helical" evidence="9">
    <location>
        <begin position="818"/>
        <end position="837"/>
    </location>
</feature>
<evidence type="ECO:0000256" key="4">
    <source>
        <dbReference type="ARBA" id="ARBA00023015"/>
    </source>
</evidence>
<dbReference type="InterPro" id="IPR001138">
    <property type="entry name" value="Zn2Cys6_DnaBD"/>
</dbReference>
<dbReference type="FunFam" id="1.20.1250.20:FF:000034">
    <property type="entry name" value="MFS general substrate transporter"/>
    <property type="match status" value="1"/>
</dbReference>
<gene>
    <name evidence="12" type="ORF">PENNAL_c0059G05954</name>
</gene>
<dbReference type="GO" id="GO:0016020">
    <property type="term" value="C:membrane"/>
    <property type="evidence" value="ECO:0007669"/>
    <property type="project" value="UniProtKB-SubCell"/>
</dbReference>